<dbReference type="AlphaFoldDB" id="A0A1V9ENK8"/>
<accession>A0A1V9ENK8</accession>
<reference evidence="2" key="1">
    <citation type="submission" date="2016-04" db="EMBL/GenBank/DDBJ databases">
        <authorList>
            <person name="Chen L."/>
            <person name="Zhuang W."/>
            <person name="Wang G."/>
        </authorList>
    </citation>
    <scope>NUCLEOTIDE SEQUENCE [LARGE SCALE GENOMIC DNA]</scope>
    <source>
        <strain evidence="2">208</strain>
    </source>
</reference>
<sequence>MAPEGTVTVSEPVLAAVTLAFTPPTNTILPAGVALKLRPVMVTVDPTGPEAGEKALMAG</sequence>
<evidence type="ECO:0000313" key="2">
    <source>
        <dbReference type="Proteomes" id="UP000192276"/>
    </source>
</evidence>
<protein>
    <submittedName>
        <fullName evidence="1">Uncharacterized protein</fullName>
    </submittedName>
</protein>
<organism evidence="1 2">
    <name type="scientific">Niastella populi</name>
    <dbReference type="NCBI Taxonomy" id="550983"/>
    <lineage>
        <taxon>Bacteria</taxon>
        <taxon>Pseudomonadati</taxon>
        <taxon>Bacteroidota</taxon>
        <taxon>Chitinophagia</taxon>
        <taxon>Chitinophagales</taxon>
        <taxon>Chitinophagaceae</taxon>
        <taxon>Niastella</taxon>
    </lineage>
</organism>
<proteinExistence type="predicted"/>
<dbReference type="STRING" id="550983.A4R26_31920"/>
<keyword evidence="2" id="KW-1185">Reference proteome</keyword>
<gene>
    <name evidence="1" type="ORF">A4R26_31920</name>
</gene>
<evidence type="ECO:0000313" key="1">
    <source>
        <dbReference type="EMBL" id="OQP47720.1"/>
    </source>
</evidence>
<name>A0A1V9ENK8_9BACT</name>
<dbReference type="EMBL" id="LWBP01000242">
    <property type="protein sequence ID" value="OQP47720.1"/>
    <property type="molecule type" value="Genomic_DNA"/>
</dbReference>
<dbReference type="Proteomes" id="UP000192276">
    <property type="component" value="Unassembled WGS sequence"/>
</dbReference>
<comment type="caution">
    <text evidence="1">The sequence shown here is derived from an EMBL/GenBank/DDBJ whole genome shotgun (WGS) entry which is preliminary data.</text>
</comment>